<dbReference type="EMBL" id="CP073910">
    <property type="protein sequence ID" value="QUT05607.1"/>
    <property type="molecule type" value="Genomic_DNA"/>
</dbReference>
<reference evidence="1" key="1">
    <citation type="submission" date="2021-04" db="EMBL/GenBank/DDBJ databases">
        <title>Isolation of p-tert-butylphenol degrading bacteria Sphingobium phenoxybenzoativorans Tas13 from active sludge.</title>
        <authorList>
            <person name="Li Y."/>
        </authorList>
    </citation>
    <scope>NUCLEOTIDE SEQUENCE</scope>
    <source>
        <strain evidence="1">Tas13</strain>
    </source>
</reference>
<name>A0A975Q1N6_9SPHN</name>
<evidence type="ECO:0000313" key="1">
    <source>
        <dbReference type="EMBL" id="QUT05607.1"/>
    </source>
</evidence>
<protein>
    <submittedName>
        <fullName evidence="1">Uncharacterized protein</fullName>
    </submittedName>
</protein>
<evidence type="ECO:0000313" key="2">
    <source>
        <dbReference type="Proteomes" id="UP000681425"/>
    </source>
</evidence>
<dbReference type="KEGG" id="spph:KFK14_22045"/>
<gene>
    <name evidence="1" type="ORF">KFK14_22045</name>
</gene>
<organism evidence="1 2">
    <name type="scientific">Sphingobium phenoxybenzoativorans</name>
    <dbReference type="NCBI Taxonomy" id="1592790"/>
    <lineage>
        <taxon>Bacteria</taxon>
        <taxon>Pseudomonadati</taxon>
        <taxon>Pseudomonadota</taxon>
        <taxon>Alphaproteobacteria</taxon>
        <taxon>Sphingomonadales</taxon>
        <taxon>Sphingomonadaceae</taxon>
        <taxon>Sphingobium</taxon>
    </lineage>
</organism>
<keyword evidence="2" id="KW-1185">Reference proteome</keyword>
<accession>A0A975Q1N6</accession>
<sequence>MAARFIAYAFRDRQDAAMIEAYRQAPETLHLLFCSSRLMVFGNIECAPAILTNNGIVIGDIFAKPHFAK</sequence>
<dbReference type="RefSeq" id="WP_212609137.1">
    <property type="nucleotide sequence ID" value="NZ_CP073910.1"/>
</dbReference>
<proteinExistence type="predicted"/>
<dbReference type="Proteomes" id="UP000681425">
    <property type="component" value="Chromosome"/>
</dbReference>
<dbReference type="AlphaFoldDB" id="A0A975Q1N6"/>